<proteinExistence type="predicted"/>
<reference evidence="2 3" key="1">
    <citation type="journal article" date="2018" name="Nat. Biotechnol.">
        <title>A standardized bacterial taxonomy based on genome phylogeny substantially revises the tree of life.</title>
        <authorList>
            <person name="Parks D.H."/>
            <person name="Chuvochina M."/>
            <person name="Waite D.W."/>
            <person name="Rinke C."/>
            <person name="Skarshewski A."/>
            <person name="Chaumeil P.A."/>
            <person name="Hugenholtz P."/>
        </authorList>
    </citation>
    <scope>NUCLEOTIDE SEQUENCE [LARGE SCALE GENOMIC DNA]</scope>
    <source>
        <strain evidence="2">UBA8844</strain>
    </source>
</reference>
<gene>
    <name evidence="2" type="ORF">DGD08_02150</name>
</gene>
<dbReference type="AlphaFoldDB" id="A0A3D4V4I8"/>
<accession>A0A3D4V4I8</accession>
<dbReference type="EMBL" id="DPIY01000002">
    <property type="protein sequence ID" value="HCT55995.1"/>
    <property type="molecule type" value="Genomic_DNA"/>
</dbReference>
<evidence type="ECO:0000313" key="3">
    <source>
        <dbReference type="Proteomes" id="UP000264071"/>
    </source>
</evidence>
<comment type="caution">
    <text evidence="2">The sequence shown here is derived from an EMBL/GenBank/DDBJ whole genome shotgun (WGS) entry which is preliminary data.</text>
</comment>
<evidence type="ECO:0000313" key="2">
    <source>
        <dbReference type="EMBL" id="HCT55995.1"/>
    </source>
</evidence>
<organism evidence="2 3">
    <name type="scientific">Gemmatimonas aurantiaca</name>
    <dbReference type="NCBI Taxonomy" id="173480"/>
    <lineage>
        <taxon>Bacteria</taxon>
        <taxon>Pseudomonadati</taxon>
        <taxon>Gemmatimonadota</taxon>
        <taxon>Gemmatimonadia</taxon>
        <taxon>Gemmatimonadales</taxon>
        <taxon>Gemmatimonadaceae</taxon>
        <taxon>Gemmatimonas</taxon>
    </lineage>
</organism>
<feature type="region of interest" description="Disordered" evidence="1">
    <location>
        <begin position="46"/>
        <end position="70"/>
    </location>
</feature>
<dbReference type="Proteomes" id="UP000264071">
    <property type="component" value="Unassembled WGS sequence"/>
</dbReference>
<name>A0A3D4V4I8_9BACT</name>
<feature type="compositionally biased region" description="Low complexity" evidence="1">
    <location>
        <begin position="58"/>
        <end position="70"/>
    </location>
</feature>
<evidence type="ECO:0000256" key="1">
    <source>
        <dbReference type="SAM" id="MobiDB-lite"/>
    </source>
</evidence>
<sequence>MRTRLIGPFDSMRMPGMCRNTSVMFDGLRRSSSAAEKKCPPPFCCMRRKNPPMGPGISRRPSTRTALSSTATRVMLSVASGG</sequence>
<protein>
    <submittedName>
        <fullName evidence="2">Uncharacterized protein</fullName>
    </submittedName>
</protein>